<accession>A0A4Q9WQG8</accession>
<comment type="function">
    <text evidence="10">Processive glucosyltransferase involved in the biosynthesis of both the bilayer- and non-bilayer-forming membrane glucolipids. Is able to successively transfer two glucosyl residues to diacylglycerol (DAG), thereby catalyzing the formation of beta-monoglucosyl-DAG (3-O-(beta-D-glucopyranosyl)-1,2-diacyl-sn-glycerol) and beta-diglucosyl-DAG (3-O-(beta-D-glucopyranosyl-beta-(1-&gt;6)-D-glucopyranosyl)-1,2-diacyl-sn-glycerol). Beta-diglucosyl-DAG is the predominant glycolipid found in Bacillales and is also used as a membrane anchor for lipoteichoic acid (LTA).</text>
</comment>
<dbReference type="AlphaFoldDB" id="A0A4Q9WQG8"/>
<dbReference type="InterPro" id="IPR050519">
    <property type="entry name" value="Glycosyltransf_28_UgtP"/>
</dbReference>
<comment type="catalytic activity">
    <reaction evidence="9 10">
        <text>a 1,2-diacyl-3-O-(beta-D-glucopyranosyl)-sn-glycerol + UDP-alpha-D-glucose = a 1,2-diacyl-3-O-(beta-D-Glc-(1-&gt;6)-beta-D-Glc)-sn-glycerol + UDP + H(+)</text>
        <dbReference type="Rhea" id="RHEA:39031"/>
        <dbReference type="ChEBI" id="CHEBI:15378"/>
        <dbReference type="ChEBI" id="CHEBI:58223"/>
        <dbReference type="ChEBI" id="CHEBI:58885"/>
        <dbReference type="ChEBI" id="CHEBI:75799"/>
        <dbReference type="ChEBI" id="CHEBI:76264"/>
        <dbReference type="EC" id="2.4.1.315"/>
    </reaction>
</comment>
<dbReference type="PANTHER" id="PTHR43025:SF3">
    <property type="entry name" value="MONOGALACTOSYLDIACYLGLYCEROL SYNTHASE 1, CHLOROPLASTIC"/>
    <property type="match status" value="1"/>
</dbReference>
<dbReference type="GO" id="GO:0005886">
    <property type="term" value="C:plasma membrane"/>
    <property type="evidence" value="ECO:0007669"/>
    <property type="project" value="UniProtKB-SubCell"/>
</dbReference>
<comment type="subcellular location">
    <subcellularLocation>
        <location evidence="10">Cell membrane</location>
    </subcellularLocation>
    <subcellularLocation>
        <location evidence="1">Membrane</location>
    </subcellularLocation>
</comment>
<feature type="domain" description="Glycosyl transferase family 28 C-terminal" evidence="11">
    <location>
        <begin position="225"/>
        <end position="333"/>
    </location>
</feature>
<keyword evidence="2 10" id="KW-1003">Cell membrane</keyword>
<gene>
    <name evidence="10" type="primary">ugtP</name>
    <name evidence="13" type="ORF">J7T32_003345</name>
</gene>
<dbReference type="RefSeq" id="WP_017175802.1">
    <property type="nucleotide sequence ID" value="NZ_CABMJU010000034.1"/>
</dbReference>
<organism evidence="13 14">
    <name type="scientific">Staphylococcus hominis</name>
    <dbReference type="NCBI Taxonomy" id="1290"/>
    <lineage>
        <taxon>Bacteria</taxon>
        <taxon>Bacillati</taxon>
        <taxon>Bacillota</taxon>
        <taxon>Bacilli</taxon>
        <taxon>Bacillales</taxon>
        <taxon>Staphylococcaceae</taxon>
        <taxon>Staphylococcus</taxon>
    </lineage>
</organism>
<keyword evidence="3 10" id="KW-0444">Lipid biosynthesis</keyword>
<keyword evidence="4 10" id="KW-0328">Glycosyltransferase</keyword>
<evidence type="ECO:0000259" key="12">
    <source>
        <dbReference type="Pfam" id="PF06925"/>
    </source>
</evidence>
<evidence type="ECO:0000313" key="13">
    <source>
        <dbReference type="EMBL" id="MCM5671804.1"/>
    </source>
</evidence>
<evidence type="ECO:0000256" key="10">
    <source>
        <dbReference type="HAMAP-Rule" id="MF_01280"/>
    </source>
</evidence>
<dbReference type="GO" id="GO:0047228">
    <property type="term" value="F:1,2-diacylglycerol 3-glucosyltransferase activity"/>
    <property type="evidence" value="ECO:0007669"/>
    <property type="project" value="UniProtKB-UniRule"/>
</dbReference>
<evidence type="ECO:0000256" key="8">
    <source>
        <dbReference type="ARBA" id="ARBA00023277"/>
    </source>
</evidence>
<proteinExistence type="inferred from homology"/>
<evidence type="ECO:0000259" key="11">
    <source>
        <dbReference type="Pfam" id="PF04101"/>
    </source>
</evidence>
<dbReference type="SUPFAM" id="SSF53756">
    <property type="entry name" value="UDP-Glycosyltransferase/glycogen phosphorylase"/>
    <property type="match status" value="1"/>
</dbReference>
<evidence type="ECO:0000256" key="4">
    <source>
        <dbReference type="ARBA" id="ARBA00022676"/>
    </source>
</evidence>
<evidence type="ECO:0000256" key="2">
    <source>
        <dbReference type="ARBA" id="ARBA00022475"/>
    </source>
</evidence>
<dbReference type="InterPro" id="IPR009695">
    <property type="entry name" value="Diacylglyc_glucosyltr_N"/>
</dbReference>
<name>A0A4Q9WQG8_STAHO</name>
<dbReference type="NCBIfam" id="NF010134">
    <property type="entry name" value="PRK13608.1"/>
    <property type="match status" value="1"/>
</dbReference>
<dbReference type="Pfam" id="PF04101">
    <property type="entry name" value="Glyco_tran_28_C"/>
    <property type="match status" value="1"/>
</dbReference>
<evidence type="ECO:0000256" key="7">
    <source>
        <dbReference type="ARBA" id="ARBA00023136"/>
    </source>
</evidence>
<evidence type="ECO:0000256" key="5">
    <source>
        <dbReference type="ARBA" id="ARBA00022679"/>
    </source>
</evidence>
<dbReference type="CDD" id="cd17507">
    <property type="entry name" value="GT28_Beta-DGS-like"/>
    <property type="match status" value="1"/>
</dbReference>
<comment type="similarity">
    <text evidence="10">Belongs to the glycosyltransferase 28 family. UgtP subfamily.</text>
</comment>
<dbReference type="Proteomes" id="UP000665944">
    <property type="component" value="Unassembled WGS sequence"/>
</dbReference>
<dbReference type="InterPro" id="IPR023589">
    <property type="entry name" value="Pro_diacylglycrl_glcsylTrfase"/>
</dbReference>
<dbReference type="EMBL" id="JAGHKT020000003">
    <property type="protein sequence ID" value="MCM5671804.1"/>
    <property type="molecule type" value="Genomic_DNA"/>
</dbReference>
<keyword evidence="5 10" id="KW-0808">Transferase</keyword>
<dbReference type="GO" id="GO:0009247">
    <property type="term" value="P:glycolipid biosynthetic process"/>
    <property type="evidence" value="ECO:0007669"/>
    <property type="project" value="UniProtKB-UniRule"/>
</dbReference>
<protein>
    <recommendedName>
        <fullName evidence="10">Processive diacylglycerol beta-glucosyltransferase</fullName>
        <ecNumber evidence="10">2.4.1.315</ecNumber>
    </recommendedName>
    <alternativeName>
        <fullName evidence="10">Beta-diglucosyldiacylglycerol synthase</fullName>
        <shortName evidence="10">Beta-DGS</shortName>
        <shortName evidence="10">DGlcDAG synthase</shortName>
        <shortName evidence="10">Glc2-DAG synthase</shortName>
    </alternativeName>
    <alternativeName>
        <fullName evidence="10">Beta-gentiobiosyldiacylglycerol synthase</fullName>
    </alternativeName>
    <alternativeName>
        <fullName evidence="10">Beta-monoglucosyldiacylglycerol synthase</fullName>
        <shortName evidence="10">Beta-MGS</shortName>
        <shortName evidence="10">MGlcDAG synthase</shortName>
    </alternativeName>
    <alternativeName>
        <fullName evidence="10">Diglucosyl diacylglycerol synthase (1,6-linking)</fullName>
    </alternativeName>
    <alternativeName>
        <fullName evidence="10">Glucosyl-beta-1,6-glucosyldiacylglycerol synthase</fullName>
    </alternativeName>
    <alternativeName>
        <fullName evidence="10">UDP glucosyltransferase</fullName>
    </alternativeName>
    <alternativeName>
        <fullName evidence="10">UDP-glucose:1,2-diacylglycerol-3-beta-D-glucosyltransferase</fullName>
    </alternativeName>
</protein>
<evidence type="ECO:0000256" key="9">
    <source>
        <dbReference type="ARBA" id="ARBA00047791"/>
    </source>
</evidence>
<evidence type="ECO:0000256" key="6">
    <source>
        <dbReference type="ARBA" id="ARBA00023098"/>
    </source>
</evidence>
<keyword evidence="8 10" id="KW-0119">Carbohydrate metabolism</keyword>
<reference evidence="13 14" key="1">
    <citation type="submission" date="2022-06" db="EMBL/GenBank/DDBJ databases">
        <title>Staphylococcus hominis ShoR14 genome sequence.</title>
        <authorList>
            <person name="Yeo C.C."/>
            <person name="Chew C.H."/>
            <person name="Che Hamzah A.M."/>
            <person name="Al-Trad E.I."/>
        </authorList>
    </citation>
    <scope>NUCLEOTIDE SEQUENCE [LARGE SCALE GENOMIC DNA]</scope>
    <source>
        <strain evidence="13 14">ShoR14</strain>
    </source>
</reference>
<comment type="caution">
    <text evidence="13">The sequence shown here is derived from an EMBL/GenBank/DDBJ whole genome shotgun (WGS) entry which is preliminary data.</text>
</comment>
<comment type="catalytic activity">
    <reaction evidence="10">
        <text>a 1,2-diacyl-sn-glycerol + UDP-alpha-D-glucose = a 1,2-diacyl-3-O-(beta-D-glucopyranosyl)-sn-glycerol + UDP + H(+)</text>
        <dbReference type="Rhea" id="RHEA:17285"/>
        <dbReference type="ChEBI" id="CHEBI:15378"/>
        <dbReference type="ChEBI" id="CHEBI:17815"/>
        <dbReference type="ChEBI" id="CHEBI:58223"/>
        <dbReference type="ChEBI" id="CHEBI:58885"/>
        <dbReference type="ChEBI" id="CHEBI:75799"/>
    </reaction>
</comment>
<dbReference type="EC" id="2.4.1.315" evidence="10"/>
<evidence type="ECO:0000256" key="3">
    <source>
        <dbReference type="ARBA" id="ARBA00022516"/>
    </source>
</evidence>
<sequence>MVTQNKKILIITGSFGNGHLQVTQSIVNQLNDMNLSHISVIEHDLFMEAHPILTSICKKWYINSFKYFRNMYKNFYYSRPDELDKCFYKYYGLNKLINLLLKEKPDLILMTFPTPVMSVLTEQFNMRIPIATVMTDYRLQKNWITPNSHRYYVATEDTKEDFVNVGVPASLIKVTGIPISDKFEADIDQQAWLKKYHLDPKKTTILMSAGAFGVSKGFEHMIERILEKSPHSQVVMICGRSKGLKRNLEARFKSYDNVLILGYTKHMNEWMASSQLMITKPGGITISEGLTRSIPMIFLNPAPGQELENAYYFQEKGYGRIADTPEDAIDIVSELTHDSNKLTLMINTMRQDRVDYSTHRLCIDLLNMLDHSSQQQEIYGKVPLYAKFFVKQ</sequence>
<dbReference type="Pfam" id="PF06925">
    <property type="entry name" value="MGDG_synth"/>
    <property type="match status" value="1"/>
</dbReference>
<dbReference type="HAMAP" id="MF_01280">
    <property type="entry name" value="Diacylglyc_glucosyltr"/>
    <property type="match status" value="1"/>
</dbReference>
<feature type="domain" description="Diacylglycerol glucosyltransferase N-terminal" evidence="12">
    <location>
        <begin position="19"/>
        <end position="179"/>
    </location>
</feature>
<keyword evidence="14" id="KW-1185">Reference proteome</keyword>
<keyword evidence="7 10" id="KW-0472">Membrane</keyword>
<keyword evidence="6 10" id="KW-0443">Lipid metabolism</keyword>
<evidence type="ECO:0000256" key="1">
    <source>
        <dbReference type="ARBA" id="ARBA00004370"/>
    </source>
</evidence>
<dbReference type="Gene3D" id="3.40.50.2000">
    <property type="entry name" value="Glycogen Phosphorylase B"/>
    <property type="match status" value="1"/>
</dbReference>
<dbReference type="InterPro" id="IPR007235">
    <property type="entry name" value="Glyco_trans_28_C"/>
</dbReference>
<evidence type="ECO:0000313" key="14">
    <source>
        <dbReference type="Proteomes" id="UP000665944"/>
    </source>
</evidence>
<dbReference type="PANTHER" id="PTHR43025">
    <property type="entry name" value="MONOGALACTOSYLDIACYLGLYCEROL SYNTHASE"/>
    <property type="match status" value="1"/>
</dbReference>
<dbReference type="GO" id="GO:0070395">
    <property type="term" value="P:lipoteichoic acid biosynthetic process"/>
    <property type="evidence" value="ECO:0007669"/>
    <property type="project" value="UniProtKB-UniRule"/>
</dbReference>
<comment type="pathway">
    <text evidence="10">Glycolipid metabolism; diglucosyl-diacylglycerol biosynthesis.</text>
</comment>